<reference evidence="1" key="1">
    <citation type="submission" date="2022-07" db="EMBL/GenBank/DDBJ databases">
        <title>Phylogenomic reconstructions and comparative analyses of Kickxellomycotina fungi.</title>
        <authorList>
            <person name="Reynolds N.K."/>
            <person name="Stajich J.E."/>
            <person name="Barry K."/>
            <person name="Grigoriev I.V."/>
            <person name="Crous P."/>
            <person name="Smith M.E."/>
        </authorList>
    </citation>
    <scope>NUCLEOTIDE SEQUENCE</scope>
    <source>
        <strain evidence="1">CBS 109367</strain>
    </source>
</reference>
<dbReference type="AlphaFoldDB" id="A0A9W8L5I1"/>
<keyword evidence="2" id="KW-1185">Reference proteome</keyword>
<organism evidence="1 2">
    <name type="scientific">Coemansia spiralis</name>
    <dbReference type="NCBI Taxonomy" id="417178"/>
    <lineage>
        <taxon>Eukaryota</taxon>
        <taxon>Fungi</taxon>
        <taxon>Fungi incertae sedis</taxon>
        <taxon>Zoopagomycota</taxon>
        <taxon>Kickxellomycotina</taxon>
        <taxon>Kickxellomycetes</taxon>
        <taxon>Kickxellales</taxon>
        <taxon>Kickxellaceae</taxon>
        <taxon>Coemansia</taxon>
    </lineage>
</organism>
<proteinExistence type="predicted"/>
<dbReference type="Proteomes" id="UP001151516">
    <property type="component" value="Unassembled WGS sequence"/>
</dbReference>
<comment type="caution">
    <text evidence="1">The sequence shown here is derived from an EMBL/GenBank/DDBJ whole genome shotgun (WGS) entry which is preliminary data.</text>
</comment>
<dbReference type="EMBL" id="JANBTX010000046">
    <property type="protein sequence ID" value="KAJ2688432.1"/>
    <property type="molecule type" value="Genomic_DNA"/>
</dbReference>
<sequence length="540" mass="61891">MAVEGAGKQTLSHEELQVAKKLPPQTRWLSNMDRVTAAGVREVVISTVDRYPHPDDVLAMLREHGVERHRWAATTLCIHFKADFDLDDKDEGEWIPDESFAALASFLAEHLPLVDTLRMDDNRCRRVGPRNAMSAYVAERLGKLRRMFLKFAYLPAFGVKTLPAHITHLTLSVHGAYEFIDIPRIMTPSLVSLTLSAIPLNFVWDKFTHGGVLEFNELRSLDLTFHVPYRSIPSGKTEDDLMWERYNKESTEVDEDGNKVSYVDSKTDNYKGNHKLKTISVKEHTPKYTVLKEGKRPRFPKLRHLQLNLYPGRLREFLRDIPLGQLLTLHISADLVAYKGVRLVGLDSLQSSNICYYSESKLRESPHANRFLAKVFAQPPHVRRLTVGTSSKCRLRLPPTVACTGVRRLKLTAQVSYADLPALLRQLPVLEYLYLQRTLFVEPPPLTHTPEEMARHFLAMDPRPVSTSLVKFAPDVLCRNATDEVVFYNIFMLIGRVPSLRVMKMFSFYSTHFLRELLPLLKIPELLKFIRHLAALEFKE</sequence>
<accession>A0A9W8L5I1</accession>
<dbReference type="OrthoDB" id="5540870at2759"/>
<dbReference type="SUPFAM" id="SSF52058">
    <property type="entry name" value="L domain-like"/>
    <property type="match status" value="1"/>
</dbReference>
<gene>
    <name evidence="1" type="ORF">IWW39_002198</name>
</gene>
<protein>
    <submittedName>
        <fullName evidence="1">Uncharacterized protein</fullName>
    </submittedName>
</protein>
<evidence type="ECO:0000313" key="1">
    <source>
        <dbReference type="EMBL" id="KAJ2688432.1"/>
    </source>
</evidence>
<name>A0A9W8L5I1_9FUNG</name>
<evidence type="ECO:0000313" key="2">
    <source>
        <dbReference type="Proteomes" id="UP001151516"/>
    </source>
</evidence>